<dbReference type="SUPFAM" id="SSF55326">
    <property type="entry name" value="PurM N-terminal domain-like"/>
    <property type="match status" value="2"/>
</dbReference>
<keyword evidence="7 8" id="KW-0460">Magnesium</keyword>
<keyword evidence="13" id="KW-1185">Reference proteome</keyword>
<feature type="active site" description="Proton acceptor" evidence="8">
    <location>
        <position position="134"/>
    </location>
</feature>
<keyword evidence="2 8" id="KW-0436">Ligase</keyword>
<feature type="binding site" evidence="8">
    <location>
        <position position="290"/>
    </location>
    <ligand>
        <name>substrate</name>
    </ligand>
</feature>
<dbReference type="HAMAP" id="MF_00420">
    <property type="entry name" value="PurL_2"/>
    <property type="match status" value="1"/>
</dbReference>
<proteinExistence type="inferred from homology"/>
<dbReference type="EMBL" id="JACHIG010000006">
    <property type="protein sequence ID" value="MBB5033539.1"/>
    <property type="molecule type" value="Genomic_DNA"/>
</dbReference>
<feature type="binding site" evidence="8">
    <location>
        <position position="549"/>
    </location>
    <ligand>
        <name>ATP</name>
        <dbReference type="ChEBI" id="CHEBI:30616"/>
    </ligand>
</feature>
<dbReference type="GO" id="GO:0004642">
    <property type="term" value="F:phosphoribosylformylglycinamidine synthase activity"/>
    <property type="evidence" value="ECO:0007669"/>
    <property type="project" value="UniProtKB-UniRule"/>
</dbReference>
<dbReference type="InterPro" id="IPR016188">
    <property type="entry name" value="PurM-like_N"/>
</dbReference>
<evidence type="ECO:0000259" key="11">
    <source>
        <dbReference type="Pfam" id="PF18072"/>
    </source>
</evidence>
<feature type="domain" description="Phosphoribosylformylglycinamidine synthase linker" evidence="11">
    <location>
        <begin position="21"/>
        <end position="67"/>
    </location>
</feature>
<dbReference type="InterPro" id="IPR010074">
    <property type="entry name" value="PRibForGlyAmidine_synth_PurL"/>
</dbReference>
<feature type="active site" evidence="8">
    <location>
        <position position="64"/>
    </location>
</feature>
<dbReference type="Gene3D" id="3.30.1330.10">
    <property type="entry name" value="PurM-like, N-terminal domain"/>
    <property type="match status" value="2"/>
</dbReference>
<feature type="binding site" evidence="8">
    <location>
        <position position="589"/>
    </location>
    <ligand>
        <name>substrate</name>
    </ligand>
</feature>
<dbReference type="PANTHER" id="PTHR43555">
    <property type="entry name" value="PHOSPHORIBOSYLFORMYLGLYCINAMIDINE SYNTHASE SUBUNIT PURL"/>
    <property type="match status" value="1"/>
</dbReference>
<evidence type="ECO:0000256" key="4">
    <source>
        <dbReference type="ARBA" id="ARBA00022741"/>
    </source>
</evidence>
<dbReference type="InterPro" id="IPR036676">
    <property type="entry name" value="PurM-like_C_sf"/>
</dbReference>
<dbReference type="Gene3D" id="3.90.650.10">
    <property type="entry name" value="PurM-like C-terminal domain"/>
    <property type="match status" value="2"/>
</dbReference>
<evidence type="ECO:0000256" key="1">
    <source>
        <dbReference type="ARBA" id="ARBA00022490"/>
    </source>
</evidence>
<feature type="domain" description="PurM-like C-terminal" evidence="10">
    <location>
        <begin position="629"/>
        <end position="764"/>
    </location>
</feature>
<comment type="caution">
    <text evidence="8">Lacks conserved residue(s) required for the propagation of feature annotation.</text>
</comment>
<feature type="binding site" evidence="8">
    <location>
        <position position="132"/>
    </location>
    <ligand>
        <name>Mg(2+)</name>
        <dbReference type="ChEBI" id="CHEBI:18420"/>
        <label>1</label>
    </ligand>
</feature>
<dbReference type="InterPro" id="IPR010918">
    <property type="entry name" value="PurM-like_C_dom"/>
</dbReference>
<reference evidence="12 13" key="1">
    <citation type="submission" date="2020-08" db="EMBL/GenBank/DDBJ databases">
        <title>Genomic Encyclopedia of Type Strains, Phase IV (KMG-IV): sequencing the most valuable type-strain genomes for metagenomic binning, comparative biology and taxonomic classification.</title>
        <authorList>
            <person name="Goeker M."/>
        </authorList>
    </citation>
    <scope>NUCLEOTIDE SEQUENCE [LARGE SCALE GENOMIC DNA]</scope>
    <source>
        <strain evidence="12 13">DSM 12252</strain>
    </source>
</reference>
<dbReference type="Pfam" id="PF18072">
    <property type="entry name" value="FGAR-AT_linker"/>
    <property type="match status" value="1"/>
</dbReference>
<feature type="binding site" evidence="8">
    <location>
        <position position="156"/>
    </location>
    <ligand>
        <name>Mg(2+)</name>
        <dbReference type="ChEBI" id="CHEBI:18420"/>
        <label>2</label>
    </ligand>
</feature>
<feature type="binding site" evidence="8">
    <location>
        <position position="318"/>
    </location>
    <ligand>
        <name>Mg(2+)</name>
        <dbReference type="ChEBI" id="CHEBI:18420"/>
        <label>2</label>
    </ligand>
</feature>
<dbReference type="SUPFAM" id="SSF56042">
    <property type="entry name" value="PurM C-terminal domain-like"/>
    <property type="match status" value="2"/>
</dbReference>
<comment type="subunit">
    <text evidence="8">Monomer. Part of the FGAM synthase complex composed of 1 PurL, 1 PurQ and 2 PurS subunits.</text>
</comment>
<organism evidence="12 13">
    <name type="scientific">Prosthecobacter vanneervenii</name>
    <dbReference type="NCBI Taxonomy" id="48466"/>
    <lineage>
        <taxon>Bacteria</taxon>
        <taxon>Pseudomonadati</taxon>
        <taxon>Verrucomicrobiota</taxon>
        <taxon>Verrucomicrobiia</taxon>
        <taxon>Verrucomicrobiales</taxon>
        <taxon>Verrucomicrobiaceae</taxon>
        <taxon>Prosthecobacter</taxon>
    </lineage>
</organism>
<feature type="binding site" evidence="8">
    <location>
        <begin position="360"/>
        <end position="362"/>
    </location>
    <ligand>
        <name>substrate</name>
    </ligand>
</feature>
<comment type="similarity">
    <text evidence="8">Belongs to the FGAMS family.</text>
</comment>
<dbReference type="EC" id="6.3.5.3" evidence="8"/>
<dbReference type="Gene3D" id="1.10.8.750">
    <property type="entry name" value="Phosphoribosylformylglycinamidine synthase, linker domain"/>
    <property type="match status" value="1"/>
</dbReference>
<comment type="subcellular location">
    <subcellularLocation>
        <location evidence="8">Cytoplasm</location>
    </subcellularLocation>
</comment>
<feature type="binding site" evidence="8">
    <location>
        <position position="155"/>
    </location>
    <ligand>
        <name>substrate</name>
    </ligand>
</feature>
<keyword evidence="1 8" id="KW-0963">Cytoplasm</keyword>
<dbReference type="InterPro" id="IPR036921">
    <property type="entry name" value="PurM-like_N_sf"/>
</dbReference>
<comment type="function">
    <text evidence="8">Part of the phosphoribosylformylglycinamidine synthase complex involved in the purines biosynthetic pathway. Catalyzes the ATP-dependent conversion of formylglycinamide ribonucleotide (FGAR) and glutamine to yield formylglycinamidine ribonucleotide (FGAM) and glutamate. The FGAM synthase complex is composed of three subunits. PurQ produces an ammonia molecule by converting glutamine to glutamate. PurL transfers the ammonia molecule to FGAR to form FGAM in an ATP-dependent manner. PurS interacts with PurQ and PurL and is thought to assist in the transfer of the ammonia molecule from PurQ to PurL.</text>
</comment>
<evidence type="ECO:0000256" key="5">
    <source>
        <dbReference type="ARBA" id="ARBA00022755"/>
    </source>
</evidence>
<keyword evidence="6 8" id="KW-0067">ATP-binding</keyword>
<protein>
    <recommendedName>
        <fullName evidence="8">Phosphoribosylformylglycinamidine synthase subunit PurL</fullName>
        <shortName evidence="8">FGAM synthase</shortName>
        <ecNumber evidence="8">6.3.5.3</ecNumber>
    </recommendedName>
    <alternativeName>
        <fullName evidence="8">Formylglycinamide ribonucleotide amidotransferase subunit II</fullName>
        <shortName evidence="8">FGAR amidotransferase II</shortName>
        <shortName evidence="8">FGAR-AT II</shortName>
    </alternativeName>
    <alternativeName>
        <fullName evidence="8">Glutamine amidotransferase PurL</fullName>
    </alternativeName>
    <alternativeName>
        <fullName evidence="8">Phosphoribosylformylglycinamidine synthase subunit II</fullName>
    </alternativeName>
</protein>
<feature type="domain" description="PurM-like C-terminal" evidence="10">
    <location>
        <begin position="250"/>
        <end position="403"/>
    </location>
</feature>
<keyword evidence="4 8" id="KW-0547">Nucleotide-binding</keyword>
<dbReference type="PANTHER" id="PTHR43555:SF1">
    <property type="entry name" value="PHOSPHORIBOSYLFORMYLGLYCINAMIDINE SYNTHASE SUBUNIT PURL"/>
    <property type="match status" value="1"/>
</dbReference>
<name>A0A7W7YCA6_9BACT</name>
<dbReference type="Pfam" id="PF02769">
    <property type="entry name" value="AIRS_C"/>
    <property type="match status" value="2"/>
</dbReference>
<comment type="catalytic activity">
    <reaction evidence="8">
        <text>N(2)-formyl-N(1)-(5-phospho-beta-D-ribosyl)glycinamide + L-glutamine + ATP + H2O = 2-formamido-N(1)-(5-O-phospho-beta-D-ribosyl)acetamidine + L-glutamate + ADP + phosphate + H(+)</text>
        <dbReference type="Rhea" id="RHEA:17129"/>
        <dbReference type="ChEBI" id="CHEBI:15377"/>
        <dbReference type="ChEBI" id="CHEBI:15378"/>
        <dbReference type="ChEBI" id="CHEBI:29985"/>
        <dbReference type="ChEBI" id="CHEBI:30616"/>
        <dbReference type="ChEBI" id="CHEBI:43474"/>
        <dbReference type="ChEBI" id="CHEBI:58359"/>
        <dbReference type="ChEBI" id="CHEBI:147286"/>
        <dbReference type="ChEBI" id="CHEBI:147287"/>
        <dbReference type="ChEBI" id="CHEBI:456216"/>
        <dbReference type="EC" id="6.3.5.3"/>
    </reaction>
</comment>
<accession>A0A7W7YCA6</accession>
<dbReference type="InterPro" id="IPR041609">
    <property type="entry name" value="PurL_linker"/>
</dbReference>
<dbReference type="AlphaFoldDB" id="A0A7W7YCA6"/>
<dbReference type="Proteomes" id="UP000590740">
    <property type="component" value="Unassembled WGS sequence"/>
</dbReference>
<gene>
    <name evidence="8" type="primary">purL</name>
    <name evidence="12" type="ORF">HNQ65_003127</name>
</gene>
<evidence type="ECO:0000256" key="3">
    <source>
        <dbReference type="ARBA" id="ARBA00022723"/>
    </source>
</evidence>
<keyword evidence="3 8" id="KW-0479">Metal-binding</keyword>
<dbReference type="UniPathway" id="UPA00074">
    <property type="reaction ID" value="UER00128"/>
</dbReference>
<dbReference type="CDD" id="cd02203">
    <property type="entry name" value="PurL_repeat1"/>
    <property type="match status" value="1"/>
</dbReference>
<feature type="binding site" evidence="8">
    <location>
        <position position="586"/>
    </location>
    <ligand>
        <name>ATP</name>
        <dbReference type="ChEBI" id="CHEBI:30616"/>
    </ligand>
</feature>
<dbReference type="RefSeq" id="WP_184340462.1">
    <property type="nucleotide sequence ID" value="NZ_JACHIG010000006.1"/>
</dbReference>
<dbReference type="GO" id="GO:0005737">
    <property type="term" value="C:cytoplasm"/>
    <property type="evidence" value="ECO:0007669"/>
    <property type="project" value="UniProtKB-SubCell"/>
</dbReference>
<sequence length="795" mass="85742">MSKAVFRTIPLRDLNADQLLDLSKRMKLSLSRADMLAVQKIYQDEGREPTDVEMEVIAQTWSEHCKHRIFGAKITHVLDGKEETVDGLFKTYIRAVTEEICKNKPDFVLSAFEDNAGFVRLDDDKAVCLKVETHNHPSAIEPYAGANTGLGGVIRDILGAGKGAKPVASIDVFCFGPPDIEQDQIKAKDVIHPLGVMRGVVRGVRDYGNRMGIPTVNGAIQFDDTFIYNPLVFCGTAGIIPIKDIAKEVKPGHLLIAAGGRTGKDGLKGATFSSAELTTDSHEEDQTAVQIGNPIEEKKAADFVLAAREKGLIQFVTDCGAGGFSSAAGEMLRETGGEVWLENAPLKAPDLESWQVFISESQERMVIAIEEKDLPAMQELAAIYQTELCVLAKADGSQRLKVLHHGTTVCDLHVAALHEAPRREMKAKWRTQPAVKPAVPVRPESWTETLKTLLADFAIVSREPVIREYDHEVQGNTVLKPLAGASGDAPQDGSVIRVDGSNQLVAMACALLPEWGKTDPNLMGRAVVDECMRQLVAMGSNPDRIAILDNFCMGNPDSERELGALVECTKGMAKTATAYATPFVSGKDSFYNYFVTDEGPVSIPVTLLVSGFGIVEDAKHVVGASLRRVGSSIAILGKASAGLRGSIVAKYTKGIGMDAAPDFCEVESLAAYRRYYELVKQGAILSAHDIGEGGLAVALAEMAFSGKAGLRIATDKMPAAAGLTTAELLFGETPGRLLVEIDPEHVEAAEAAGLVIIGDSTRDPYLYISHNGTTLIDSPVDQLKPLWRDGLVKYY</sequence>
<dbReference type="GO" id="GO:0006189">
    <property type="term" value="P:'de novo' IMP biosynthetic process"/>
    <property type="evidence" value="ECO:0007669"/>
    <property type="project" value="UniProtKB-UniRule"/>
</dbReference>
<comment type="caution">
    <text evidence="12">The sequence shown here is derived from an EMBL/GenBank/DDBJ whole genome shotgun (WGS) entry which is preliminary data.</text>
</comment>
<keyword evidence="5 8" id="KW-0658">Purine biosynthesis</keyword>
<dbReference type="CDD" id="cd02204">
    <property type="entry name" value="PurL_repeat2"/>
    <property type="match status" value="1"/>
</dbReference>
<evidence type="ECO:0000259" key="9">
    <source>
        <dbReference type="Pfam" id="PF00586"/>
    </source>
</evidence>
<dbReference type="Pfam" id="PF00586">
    <property type="entry name" value="AIRS"/>
    <property type="match status" value="2"/>
</dbReference>
<feature type="domain" description="PurM-like N-terminal" evidence="9">
    <location>
        <begin position="114"/>
        <end position="240"/>
    </location>
</feature>
<evidence type="ECO:0000256" key="6">
    <source>
        <dbReference type="ARBA" id="ARBA00022840"/>
    </source>
</evidence>
<dbReference type="GO" id="GO:0000287">
    <property type="term" value="F:magnesium ion binding"/>
    <property type="evidence" value="ECO:0007669"/>
    <property type="project" value="UniProtKB-UniRule"/>
</dbReference>
<evidence type="ECO:0000256" key="8">
    <source>
        <dbReference type="HAMAP-Rule" id="MF_00420"/>
    </source>
</evidence>
<evidence type="ECO:0000313" key="12">
    <source>
        <dbReference type="EMBL" id="MBB5033539.1"/>
    </source>
</evidence>
<evidence type="ECO:0000256" key="7">
    <source>
        <dbReference type="ARBA" id="ARBA00022842"/>
    </source>
</evidence>
<evidence type="ECO:0000259" key="10">
    <source>
        <dbReference type="Pfam" id="PF02769"/>
    </source>
</evidence>
<dbReference type="NCBIfam" id="TIGR01736">
    <property type="entry name" value="FGAM_synth_II"/>
    <property type="match status" value="1"/>
</dbReference>
<evidence type="ECO:0000256" key="2">
    <source>
        <dbReference type="ARBA" id="ARBA00022598"/>
    </source>
</evidence>
<evidence type="ECO:0000313" key="13">
    <source>
        <dbReference type="Proteomes" id="UP000590740"/>
    </source>
</evidence>
<comment type="pathway">
    <text evidence="8">Purine metabolism; IMP biosynthesis via de novo pathway; 5-amino-1-(5-phospho-D-ribosyl)imidazole from N(2)-formyl-N(1)-(5-phospho-D-ribosyl)glycinamide: step 1/2.</text>
</comment>
<feature type="domain" description="PurM-like N-terminal" evidence="9">
    <location>
        <begin position="492"/>
        <end position="598"/>
    </location>
</feature>
<dbReference type="GO" id="GO:0005524">
    <property type="term" value="F:ATP binding"/>
    <property type="evidence" value="ECO:0007669"/>
    <property type="project" value="UniProtKB-UniRule"/>
</dbReference>
<feature type="binding site" evidence="8">
    <location>
        <position position="130"/>
    </location>
    <ligand>
        <name>ATP</name>
        <dbReference type="ChEBI" id="CHEBI:30616"/>
    </ligand>
</feature>